<dbReference type="InterPro" id="IPR036770">
    <property type="entry name" value="Ankyrin_rpt-contain_sf"/>
</dbReference>
<dbReference type="Proteomes" id="UP000193411">
    <property type="component" value="Unassembled WGS sequence"/>
</dbReference>
<dbReference type="Gene3D" id="1.25.40.20">
    <property type="entry name" value="Ankyrin repeat-containing domain"/>
    <property type="match status" value="1"/>
</dbReference>
<dbReference type="OrthoDB" id="10261302at2759"/>
<protein>
    <recommendedName>
        <fullName evidence="3">Ankyrin repeat-containing domain protein</fullName>
    </recommendedName>
</protein>
<evidence type="ECO:0000313" key="1">
    <source>
        <dbReference type="EMBL" id="ORZ38512.1"/>
    </source>
</evidence>
<evidence type="ECO:0000313" key="2">
    <source>
        <dbReference type="Proteomes" id="UP000193411"/>
    </source>
</evidence>
<dbReference type="PANTHER" id="PTHR46586">
    <property type="entry name" value="ANKYRIN REPEAT-CONTAINING PROTEIN"/>
    <property type="match status" value="1"/>
</dbReference>
<keyword evidence="2" id="KW-1185">Reference proteome</keyword>
<accession>A0A1Y2HZC1</accession>
<name>A0A1Y2HZC1_9FUNG</name>
<dbReference type="InterPro" id="IPR052050">
    <property type="entry name" value="SecEffector_AnkRepeat"/>
</dbReference>
<reference evidence="1 2" key="1">
    <citation type="submission" date="2016-07" db="EMBL/GenBank/DDBJ databases">
        <title>Pervasive Adenine N6-methylation of Active Genes in Fungi.</title>
        <authorList>
            <consortium name="DOE Joint Genome Institute"/>
            <person name="Mondo S.J."/>
            <person name="Dannebaum R.O."/>
            <person name="Kuo R.C."/>
            <person name="Labutti K."/>
            <person name="Haridas S."/>
            <person name="Kuo A."/>
            <person name="Salamov A."/>
            <person name="Ahrendt S.R."/>
            <person name="Lipzen A."/>
            <person name="Sullivan W."/>
            <person name="Andreopoulos W.B."/>
            <person name="Clum A."/>
            <person name="Lindquist E."/>
            <person name="Daum C."/>
            <person name="Ramamoorthy G.K."/>
            <person name="Gryganskyi A."/>
            <person name="Culley D."/>
            <person name="Magnuson J.K."/>
            <person name="James T.Y."/>
            <person name="O'Malley M.A."/>
            <person name="Stajich J.E."/>
            <person name="Spatafora J.W."/>
            <person name="Visel A."/>
            <person name="Grigoriev I.V."/>
        </authorList>
    </citation>
    <scope>NUCLEOTIDE SEQUENCE [LARGE SCALE GENOMIC DNA]</scope>
    <source>
        <strain evidence="1 2">PL171</strain>
    </source>
</reference>
<proteinExistence type="predicted"/>
<evidence type="ECO:0008006" key="3">
    <source>
        <dbReference type="Google" id="ProtNLM"/>
    </source>
</evidence>
<dbReference type="SUPFAM" id="SSF48403">
    <property type="entry name" value="Ankyrin repeat"/>
    <property type="match status" value="1"/>
</dbReference>
<gene>
    <name evidence="1" type="ORF">BCR44DRAFT_1428413</name>
</gene>
<dbReference type="PANTHER" id="PTHR46586:SF3">
    <property type="entry name" value="ANKYRIN REPEAT-CONTAINING PROTEIN"/>
    <property type="match status" value="1"/>
</dbReference>
<sequence>MLQFAKSRNYTLPSQTAACVDGAAANGHVHVLKWWYQHIGRNQALSYTIDAMDRASANGHVAVLDWFCQSGLELRFTPAALRIAHENGHHDVVNWWHNCPLYASMAVGRPLPLNAFQQTIPDFLMICAFGLSDRLTPDIIGAQSMESLLHALTVACREGQVSVLDLINRHSNLQKRSADLHLLLKEAAKCNQPTVLQWGFRFLPSDGCDPGWWLSSVRVALKRGYINVLELLLAADYLSWDDYAADYFESACEGGCISSLVFLKDAYAAAVDSCSVDVYETAVMAAACHGHVHVLVWLRQNGLDFTAHDEYNWAKVVDAASACGHVHVLQWWMANKLPWQFTEQALWDAVKSKNGELIQWWIDSAQVRGEFMLAMLHDALDELDC</sequence>
<dbReference type="AlphaFoldDB" id="A0A1Y2HZC1"/>
<organism evidence="1 2">
    <name type="scientific">Catenaria anguillulae PL171</name>
    <dbReference type="NCBI Taxonomy" id="765915"/>
    <lineage>
        <taxon>Eukaryota</taxon>
        <taxon>Fungi</taxon>
        <taxon>Fungi incertae sedis</taxon>
        <taxon>Blastocladiomycota</taxon>
        <taxon>Blastocladiomycetes</taxon>
        <taxon>Blastocladiales</taxon>
        <taxon>Catenariaceae</taxon>
        <taxon>Catenaria</taxon>
    </lineage>
</organism>
<dbReference type="EMBL" id="MCFL01000008">
    <property type="protein sequence ID" value="ORZ38512.1"/>
    <property type="molecule type" value="Genomic_DNA"/>
</dbReference>
<comment type="caution">
    <text evidence="1">The sequence shown here is derived from an EMBL/GenBank/DDBJ whole genome shotgun (WGS) entry which is preliminary data.</text>
</comment>